<accession>A0A7S2MEM9</accession>
<dbReference type="GO" id="GO:0005737">
    <property type="term" value="C:cytoplasm"/>
    <property type="evidence" value="ECO:0007669"/>
    <property type="project" value="TreeGrafter"/>
</dbReference>
<dbReference type="GO" id="GO:0004719">
    <property type="term" value="F:protein-L-isoaspartate (D-aspartate) O-methyltransferase activity"/>
    <property type="evidence" value="ECO:0007669"/>
    <property type="project" value="InterPro"/>
</dbReference>
<proteinExistence type="inferred from homology"/>
<gene>
    <name evidence="4" type="ORF">HTAM1171_LOCUS3148</name>
</gene>
<keyword evidence="2" id="KW-0175">Coiled coil</keyword>
<feature type="compositionally biased region" description="Acidic residues" evidence="3">
    <location>
        <begin position="476"/>
        <end position="486"/>
    </location>
</feature>
<dbReference type="PANTHER" id="PTHR11579:SF9">
    <property type="entry name" value="PROTEIN-L-ISOASPARTATE O-METHYLTRANSFERASE"/>
    <property type="match status" value="1"/>
</dbReference>
<dbReference type="InterPro" id="IPR000682">
    <property type="entry name" value="PCMT"/>
</dbReference>
<feature type="coiled-coil region" evidence="2">
    <location>
        <begin position="355"/>
        <end position="384"/>
    </location>
</feature>
<dbReference type="CDD" id="cd02440">
    <property type="entry name" value="AdoMet_MTases"/>
    <property type="match status" value="1"/>
</dbReference>
<evidence type="ECO:0000256" key="1">
    <source>
        <dbReference type="ARBA" id="ARBA00005369"/>
    </source>
</evidence>
<sequence length="586" mass="64917">MAWRSSGTTNAEMVDKLKRFGVISNDAVERGFREVDRKFFVPKGNEDMAHLDQPLKEGNVHISAPHIYGSALEALELVPDSPLSFLNVGSGTGYLSCIVAEVLGHKSLNYGIEIHEDVVNHSRESIGKWMNDRKKKSDMNDESPHIEIIHGNGLHISDSSGESVVGFDRIYVGAAVEHESLHNITKLLSPGGILVGPVDDELVKVVRIGPRTGGGSSRMAIEGTDDNEDGRASTRRRGSSDTRHHNTNGEFTSQVLSGVRFAPLVAGPVIKTTIPARVWDPSTHCLFPDNFQKASMEVLMCCNSAVTQPPPRPKKPEERTNLAAMLPRVLWIEILSFTHRKWFERQETETDFLRKRLLEEQANAAKAQQARLEAEARCLVAERERDVYRLLARRWQSRLQLLLQQQRQAASSSSTSSSYPMAAAASSTQNGSSLDMIISGEERAAIFGLGAMLHDVASDEHYSNQDVLFLQAQDDHDEDMEEDDEDNRAVPLNDSSDEQQLIELLHADGEDSDDEEYEFHSLQSESESPSAIGTSVSKGGDREMSSDSVMMGDNEDFEEQNIMTSAMATSHRQSQPRTVSMSIDDL</sequence>
<feature type="region of interest" description="Disordered" evidence="3">
    <location>
        <begin position="510"/>
        <end position="554"/>
    </location>
</feature>
<feature type="region of interest" description="Disordered" evidence="3">
    <location>
        <begin position="476"/>
        <end position="497"/>
    </location>
</feature>
<dbReference type="Pfam" id="PF01135">
    <property type="entry name" value="PCMT"/>
    <property type="match status" value="1"/>
</dbReference>
<evidence type="ECO:0000256" key="3">
    <source>
        <dbReference type="SAM" id="MobiDB-lite"/>
    </source>
</evidence>
<evidence type="ECO:0000256" key="2">
    <source>
        <dbReference type="SAM" id="Coils"/>
    </source>
</evidence>
<name>A0A7S2MEM9_9STRA</name>
<reference evidence="4" key="1">
    <citation type="submission" date="2021-01" db="EMBL/GenBank/DDBJ databases">
        <authorList>
            <person name="Corre E."/>
            <person name="Pelletier E."/>
            <person name="Niang G."/>
            <person name="Scheremetjew M."/>
            <person name="Finn R."/>
            <person name="Kale V."/>
            <person name="Holt S."/>
            <person name="Cochrane G."/>
            <person name="Meng A."/>
            <person name="Brown T."/>
            <person name="Cohen L."/>
        </authorList>
    </citation>
    <scope>NUCLEOTIDE SEQUENCE</scope>
    <source>
        <strain evidence="4">CCMP826</strain>
    </source>
</reference>
<evidence type="ECO:0000313" key="4">
    <source>
        <dbReference type="EMBL" id="CAD9478731.1"/>
    </source>
</evidence>
<feature type="compositionally biased region" description="Polar residues" evidence="3">
    <location>
        <begin position="521"/>
        <end position="537"/>
    </location>
</feature>
<dbReference type="SUPFAM" id="SSF53335">
    <property type="entry name" value="S-adenosyl-L-methionine-dependent methyltransferases"/>
    <property type="match status" value="1"/>
</dbReference>
<protein>
    <recommendedName>
        <fullName evidence="5">Protein-L-isoaspartate O-methyltransferase</fullName>
    </recommendedName>
</protein>
<feature type="region of interest" description="Disordered" evidence="3">
    <location>
        <begin position="566"/>
        <end position="586"/>
    </location>
</feature>
<dbReference type="Gene3D" id="3.40.50.150">
    <property type="entry name" value="Vaccinia Virus protein VP39"/>
    <property type="match status" value="1"/>
</dbReference>
<dbReference type="AlphaFoldDB" id="A0A7S2MEM9"/>
<feature type="region of interest" description="Disordered" evidence="3">
    <location>
        <begin position="213"/>
        <end position="249"/>
    </location>
</feature>
<dbReference type="InterPro" id="IPR029063">
    <property type="entry name" value="SAM-dependent_MTases_sf"/>
</dbReference>
<evidence type="ECO:0008006" key="5">
    <source>
        <dbReference type="Google" id="ProtNLM"/>
    </source>
</evidence>
<dbReference type="EMBL" id="HBGV01005243">
    <property type="protein sequence ID" value="CAD9478731.1"/>
    <property type="molecule type" value="Transcribed_RNA"/>
</dbReference>
<comment type="similarity">
    <text evidence="1">Belongs to the methyltransferase superfamily. L-isoaspartyl/D-aspartyl protein methyltransferase family.</text>
</comment>
<organism evidence="4">
    <name type="scientific">Helicotheca tamesis</name>
    <dbReference type="NCBI Taxonomy" id="374047"/>
    <lineage>
        <taxon>Eukaryota</taxon>
        <taxon>Sar</taxon>
        <taxon>Stramenopiles</taxon>
        <taxon>Ochrophyta</taxon>
        <taxon>Bacillariophyta</taxon>
        <taxon>Mediophyceae</taxon>
        <taxon>Lithodesmiophycidae</taxon>
        <taxon>Lithodesmiales</taxon>
        <taxon>Lithodesmiaceae</taxon>
        <taxon>Helicotheca</taxon>
    </lineage>
</organism>
<dbReference type="PANTHER" id="PTHR11579">
    <property type="entry name" value="PROTEIN-L-ISOASPARTATE O-METHYLTRANSFERASE"/>
    <property type="match status" value="1"/>
</dbReference>